<dbReference type="InterPro" id="IPR052037">
    <property type="entry name" value="LPS_export_LptA"/>
</dbReference>
<dbReference type="Proteomes" id="UP000500791">
    <property type="component" value="Chromosome"/>
</dbReference>
<name>A0A6G7VJ36_9RHOB</name>
<keyword evidence="1 2" id="KW-0732">Signal</keyword>
<dbReference type="PANTHER" id="PTHR36504">
    <property type="entry name" value="LIPOPOLYSACCHARIDE EXPORT SYSTEM PROTEIN LPTA"/>
    <property type="match status" value="1"/>
</dbReference>
<reference evidence="4 5" key="1">
    <citation type="submission" date="2020-03" db="EMBL/GenBank/DDBJ databases">
        <title>Complete genome sequence of Monaibacterium sp. ALG8 with diverse plasmids.</title>
        <authorList>
            <person name="Sun C."/>
        </authorList>
    </citation>
    <scope>NUCLEOTIDE SEQUENCE [LARGE SCALE GENOMIC DNA]</scope>
    <source>
        <strain evidence="4 5">ALG8</strain>
    </source>
</reference>
<feature type="domain" description="Organic solvent tolerance-like N-terminal" evidence="3">
    <location>
        <begin position="43"/>
        <end position="148"/>
    </location>
</feature>
<dbReference type="GO" id="GO:0015920">
    <property type="term" value="P:lipopolysaccharide transport"/>
    <property type="evidence" value="ECO:0007669"/>
    <property type="project" value="TreeGrafter"/>
</dbReference>
<accession>A0A6G7VJ36</accession>
<dbReference type="KEGG" id="mon:G8E03_03210"/>
<dbReference type="GO" id="GO:0030288">
    <property type="term" value="C:outer membrane-bounded periplasmic space"/>
    <property type="evidence" value="ECO:0007669"/>
    <property type="project" value="TreeGrafter"/>
</dbReference>
<dbReference type="GO" id="GO:0009279">
    <property type="term" value="C:cell outer membrane"/>
    <property type="evidence" value="ECO:0007669"/>
    <property type="project" value="TreeGrafter"/>
</dbReference>
<keyword evidence="5" id="KW-1185">Reference proteome</keyword>
<dbReference type="AlphaFoldDB" id="A0A6G7VJ36"/>
<evidence type="ECO:0000259" key="3">
    <source>
        <dbReference type="Pfam" id="PF03968"/>
    </source>
</evidence>
<feature type="chain" id="PRO_5026270752" evidence="2">
    <location>
        <begin position="26"/>
        <end position="165"/>
    </location>
</feature>
<evidence type="ECO:0000313" key="4">
    <source>
        <dbReference type="EMBL" id="QIK39858.1"/>
    </source>
</evidence>
<sequence>MNRRFAGSLVASMMFAGMIAGAAFAQAEQPFSTFQHDSSQPLEIVSDRLGISQAAQTAEFVGNVEVIQGTLTMRAQQMTVTYDQSSGDIRQLIATGDVLLSSGSEAAEGQRANYNVDTGFLVMEGDVLLTQGQSALSAQSMRINLNEGTGEFSGRVRTVFVPQSQ</sequence>
<evidence type="ECO:0000256" key="2">
    <source>
        <dbReference type="SAM" id="SignalP"/>
    </source>
</evidence>
<dbReference type="InterPro" id="IPR005653">
    <property type="entry name" value="OstA-like_N"/>
</dbReference>
<proteinExistence type="predicted"/>
<dbReference type="Gene3D" id="2.60.450.10">
    <property type="entry name" value="Lipopolysaccharide (LPS) transport protein A like domain"/>
    <property type="match status" value="1"/>
</dbReference>
<organism evidence="4 5">
    <name type="scientific">Pontivivens nitratireducens</name>
    <dbReference type="NCBI Taxonomy" id="2758038"/>
    <lineage>
        <taxon>Bacteria</taxon>
        <taxon>Pseudomonadati</taxon>
        <taxon>Pseudomonadota</taxon>
        <taxon>Alphaproteobacteria</taxon>
        <taxon>Rhodobacterales</taxon>
        <taxon>Paracoccaceae</taxon>
        <taxon>Pontivivens</taxon>
    </lineage>
</organism>
<gene>
    <name evidence="4" type="ORF">G8E03_03210</name>
</gene>
<dbReference type="GO" id="GO:0017089">
    <property type="term" value="F:glycolipid transfer activity"/>
    <property type="evidence" value="ECO:0007669"/>
    <property type="project" value="TreeGrafter"/>
</dbReference>
<dbReference type="RefSeq" id="WP_166188605.1">
    <property type="nucleotide sequence ID" value="NZ_CP049811.1"/>
</dbReference>
<evidence type="ECO:0000256" key="1">
    <source>
        <dbReference type="ARBA" id="ARBA00022729"/>
    </source>
</evidence>
<evidence type="ECO:0000313" key="5">
    <source>
        <dbReference type="Proteomes" id="UP000500791"/>
    </source>
</evidence>
<feature type="signal peptide" evidence="2">
    <location>
        <begin position="1"/>
        <end position="25"/>
    </location>
</feature>
<dbReference type="EMBL" id="CP049811">
    <property type="protein sequence ID" value="QIK39858.1"/>
    <property type="molecule type" value="Genomic_DNA"/>
</dbReference>
<protein>
    <submittedName>
        <fullName evidence="4">LPS export ABC transporter periplasmic protein LptC</fullName>
    </submittedName>
</protein>
<dbReference type="PANTHER" id="PTHR36504:SF1">
    <property type="entry name" value="LIPOPOLYSACCHARIDE EXPORT SYSTEM PROTEIN LPTA"/>
    <property type="match status" value="1"/>
</dbReference>
<dbReference type="Pfam" id="PF03968">
    <property type="entry name" value="LptD_N"/>
    <property type="match status" value="1"/>
</dbReference>